<evidence type="ECO:0000256" key="1">
    <source>
        <dbReference type="ARBA" id="ARBA00023015"/>
    </source>
</evidence>
<dbReference type="InterPro" id="IPR010982">
    <property type="entry name" value="Lambda_DNA-bd_dom_sf"/>
</dbReference>
<dbReference type="SMART" id="SM00354">
    <property type="entry name" value="HTH_LACI"/>
    <property type="match status" value="1"/>
</dbReference>
<dbReference type="SUPFAM" id="SSF47413">
    <property type="entry name" value="lambda repressor-like DNA-binding domains"/>
    <property type="match status" value="1"/>
</dbReference>
<evidence type="ECO:0000256" key="3">
    <source>
        <dbReference type="ARBA" id="ARBA00023163"/>
    </source>
</evidence>
<dbReference type="Proteomes" id="UP001203761">
    <property type="component" value="Unassembled WGS sequence"/>
</dbReference>
<sequence length="350" mass="37794">MNGHVTIYDVAREVGCAPSTVSRAFSRPGRVSAATHAKVMDAAKRLGYRTQAPDMQERSSREQLRLGITAPDLTNPFFAELLSGMQEAAHSSDYLPILLDSSEDQAREREALERSLDVVDGIVLAGTRLPDATLLQIAKRVPLLVLNRRVAGLDSITPDYEYGMQQAMAHLAEQDIRVVTYVAGPETSWSDGERWRAARKSAAAHGIRAHRIGPFPPTSRGGETAFAQMWAGLDGQAGLRGAAGLPDAVICYNDLQALGLLVSALRAGVRVPQEMAVVGHDDIPLARLVGNGLTTIATPKREQGRAAIERIVRRLKSPSSVKGPMVGSLPVRLVVRGSTRTMRMRPAQEA</sequence>
<dbReference type="InterPro" id="IPR028082">
    <property type="entry name" value="Peripla_BP_I"/>
</dbReference>
<dbReference type="EMBL" id="JAKNCJ010000011">
    <property type="protein sequence ID" value="MCL6424292.1"/>
    <property type="molecule type" value="Genomic_DNA"/>
</dbReference>
<dbReference type="PANTHER" id="PTHR30146">
    <property type="entry name" value="LACI-RELATED TRANSCRIPTIONAL REPRESSOR"/>
    <property type="match status" value="1"/>
</dbReference>
<dbReference type="Pfam" id="PF00356">
    <property type="entry name" value="LacI"/>
    <property type="match status" value="1"/>
</dbReference>
<name>A0ABT0R2Z7_9MICO</name>
<dbReference type="CDD" id="cd01392">
    <property type="entry name" value="HTH_LacI"/>
    <property type="match status" value="1"/>
</dbReference>
<comment type="caution">
    <text evidence="5">The sequence shown here is derived from an EMBL/GenBank/DDBJ whole genome shotgun (WGS) entry which is preliminary data.</text>
</comment>
<evidence type="ECO:0000313" key="5">
    <source>
        <dbReference type="EMBL" id="MCL6424292.1"/>
    </source>
</evidence>
<proteinExistence type="predicted"/>
<dbReference type="CDD" id="cd06267">
    <property type="entry name" value="PBP1_LacI_sugar_binding-like"/>
    <property type="match status" value="1"/>
</dbReference>
<accession>A0ABT0R2Z7</accession>
<dbReference type="SUPFAM" id="SSF53822">
    <property type="entry name" value="Periplasmic binding protein-like I"/>
    <property type="match status" value="1"/>
</dbReference>
<protein>
    <submittedName>
        <fullName evidence="5">LacI family transcriptional regulator</fullName>
    </submittedName>
</protein>
<reference evidence="5" key="1">
    <citation type="submission" date="2022-02" db="EMBL/GenBank/DDBJ databases">
        <authorList>
            <person name="Lee M."/>
            <person name="Kim S.-J."/>
            <person name="Jung M.-Y."/>
        </authorList>
    </citation>
    <scope>NUCLEOTIDE SEQUENCE</scope>
    <source>
        <strain evidence="5">JHP9</strain>
    </source>
</reference>
<dbReference type="InterPro" id="IPR046335">
    <property type="entry name" value="LacI/GalR-like_sensor"/>
</dbReference>
<feature type="domain" description="HTH lacI-type" evidence="4">
    <location>
        <begin position="5"/>
        <end position="62"/>
    </location>
</feature>
<dbReference type="Gene3D" id="1.10.260.40">
    <property type="entry name" value="lambda repressor-like DNA-binding domains"/>
    <property type="match status" value="1"/>
</dbReference>
<evidence type="ECO:0000256" key="2">
    <source>
        <dbReference type="ARBA" id="ARBA00023125"/>
    </source>
</evidence>
<dbReference type="RefSeq" id="WP_249738372.1">
    <property type="nucleotide sequence ID" value="NZ_JAKNCJ010000011.1"/>
</dbReference>
<keyword evidence="3" id="KW-0804">Transcription</keyword>
<dbReference type="InterPro" id="IPR000843">
    <property type="entry name" value="HTH_LacI"/>
</dbReference>
<organism evidence="5 6">
    <name type="scientific">Brachybacterium equifaecis</name>
    <dbReference type="NCBI Taxonomy" id="2910770"/>
    <lineage>
        <taxon>Bacteria</taxon>
        <taxon>Bacillati</taxon>
        <taxon>Actinomycetota</taxon>
        <taxon>Actinomycetes</taxon>
        <taxon>Micrococcales</taxon>
        <taxon>Dermabacteraceae</taxon>
        <taxon>Brachybacterium</taxon>
    </lineage>
</organism>
<dbReference type="Gene3D" id="3.40.50.2300">
    <property type="match status" value="2"/>
</dbReference>
<dbReference type="PROSITE" id="PS50932">
    <property type="entry name" value="HTH_LACI_2"/>
    <property type="match status" value="1"/>
</dbReference>
<keyword evidence="6" id="KW-1185">Reference proteome</keyword>
<evidence type="ECO:0000313" key="6">
    <source>
        <dbReference type="Proteomes" id="UP001203761"/>
    </source>
</evidence>
<dbReference type="Pfam" id="PF13377">
    <property type="entry name" value="Peripla_BP_3"/>
    <property type="match status" value="1"/>
</dbReference>
<gene>
    <name evidence="5" type="ORF">Bequi_13050</name>
</gene>
<dbReference type="PANTHER" id="PTHR30146:SF109">
    <property type="entry name" value="HTH-TYPE TRANSCRIPTIONAL REGULATOR GALS"/>
    <property type="match status" value="1"/>
</dbReference>
<evidence type="ECO:0000259" key="4">
    <source>
        <dbReference type="PROSITE" id="PS50932"/>
    </source>
</evidence>
<keyword evidence="2" id="KW-0238">DNA-binding</keyword>
<keyword evidence="1" id="KW-0805">Transcription regulation</keyword>